<evidence type="ECO:0000256" key="4">
    <source>
        <dbReference type="PROSITE-ProRule" id="PRU00335"/>
    </source>
</evidence>
<dbReference type="RefSeq" id="WP_390362417.1">
    <property type="nucleotide sequence ID" value="NZ_JBHTKJ010000027.1"/>
</dbReference>
<dbReference type="EMBL" id="JBHTKJ010000027">
    <property type="protein sequence ID" value="MFD1038948.1"/>
    <property type="molecule type" value="Genomic_DNA"/>
</dbReference>
<evidence type="ECO:0000313" key="7">
    <source>
        <dbReference type="Proteomes" id="UP001597040"/>
    </source>
</evidence>
<keyword evidence="1" id="KW-0805">Transcription regulation</keyword>
<feature type="domain" description="HTH tetR-type" evidence="5">
    <location>
        <begin position="1"/>
        <end position="61"/>
    </location>
</feature>
<organism evidence="6 7">
    <name type="scientific">Virgibacillus byunsanensis</name>
    <dbReference type="NCBI Taxonomy" id="570945"/>
    <lineage>
        <taxon>Bacteria</taxon>
        <taxon>Bacillati</taxon>
        <taxon>Bacillota</taxon>
        <taxon>Bacilli</taxon>
        <taxon>Bacillales</taxon>
        <taxon>Bacillaceae</taxon>
        <taxon>Virgibacillus</taxon>
    </lineage>
</organism>
<dbReference type="SUPFAM" id="SSF46689">
    <property type="entry name" value="Homeodomain-like"/>
    <property type="match status" value="1"/>
</dbReference>
<dbReference type="Pfam" id="PF00440">
    <property type="entry name" value="TetR_N"/>
    <property type="match status" value="1"/>
</dbReference>
<dbReference type="InterPro" id="IPR009057">
    <property type="entry name" value="Homeodomain-like_sf"/>
</dbReference>
<evidence type="ECO:0000256" key="3">
    <source>
        <dbReference type="ARBA" id="ARBA00023163"/>
    </source>
</evidence>
<dbReference type="InterPro" id="IPR001647">
    <property type="entry name" value="HTH_TetR"/>
</dbReference>
<keyword evidence="7" id="KW-1185">Reference proteome</keyword>
<reference evidence="7" key="1">
    <citation type="journal article" date="2019" name="Int. J. Syst. Evol. Microbiol.">
        <title>The Global Catalogue of Microorganisms (GCM) 10K type strain sequencing project: providing services to taxonomists for standard genome sequencing and annotation.</title>
        <authorList>
            <consortium name="The Broad Institute Genomics Platform"/>
            <consortium name="The Broad Institute Genome Sequencing Center for Infectious Disease"/>
            <person name="Wu L."/>
            <person name="Ma J."/>
        </authorList>
    </citation>
    <scope>NUCLEOTIDE SEQUENCE [LARGE SCALE GENOMIC DNA]</scope>
    <source>
        <strain evidence="7">CCUG 56754</strain>
    </source>
</reference>
<dbReference type="Gene3D" id="1.10.10.60">
    <property type="entry name" value="Homeodomain-like"/>
    <property type="match status" value="1"/>
</dbReference>
<dbReference type="InterPro" id="IPR050109">
    <property type="entry name" value="HTH-type_TetR-like_transc_reg"/>
</dbReference>
<feature type="DNA-binding region" description="H-T-H motif" evidence="4">
    <location>
        <begin position="24"/>
        <end position="43"/>
    </location>
</feature>
<dbReference type="Proteomes" id="UP001597040">
    <property type="component" value="Unassembled WGS sequence"/>
</dbReference>
<comment type="caution">
    <text evidence="6">The sequence shown here is derived from an EMBL/GenBank/DDBJ whole genome shotgun (WGS) entry which is preliminary data.</text>
</comment>
<sequence length="192" mass="22871">MVTSIKIRDVALRYLADYDYDSFSLNQIANDVGIKKASIYTHYRSKEDIFYAVLMHSIKSGKHTIVSFFHDHRQEPLEKTVQSFFYWFLTESKKNKELKFLLRIMYFPPSNLKNYSSNYTGTLLIELERLLKRYIREKIRQEKLDFSQHEGEIALSFITVAEGCLIELYFADKPRYEQRVEAILPIFWKGIQ</sequence>
<name>A0ABW3LKM4_9BACI</name>
<accession>A0ABW3LKM4</accession>
<keyword evidence="2 4" id="KW-0238">DNA-binding</keyword>
<evidence type="ECO:0000256" key="1">
    <source>
        <dbReference type="ARBA" id="ARBA00023015"/>
    </source>
</evidence>
<dbReference type="PRINTS" id="PR00455">
    <property type="entry name" value="HTHTETR"/>
</dbReference>
<evidence type="ECO:0000313" key="6">
    <source>
        <dbReference type="EMBL" id="MFD1038948.1"/>
    </source>
</evidence>
<evidence type="ECO:0000259" key="5">
    <source>
        <dbReference type="PROSITE" id="PS50977"/>
    </source>
</evidence>
<keyword evidence="3" id="KW-0804">Transcription</keyword>
<proteinExistence type="predicted"/>
<dbReference type="PROSITE" id="PS50977">
    <property type="entry name" value="HTH_TETR_2"/>
    <property type="match status" value="1"/>
</dbReference>
<dbReference type="Gene3D" id="1.10.357.10">
    <property type="entry name" value="Tetracycline Repressor, domain 2"/>
    <property type="match status" value="1"/>
</dbReference>
<dbReference type="PANTHER" id="PTHR30055">
    <property type="entry name" value="HTH-TYPE TRANSCRIPTIONAL REGULATOR RUTR"/>
    <property type="match status" value="1"/>
</dbReference>
<evidence type="ECO:0000256" key="2">
    <source>
        <dbReference type="ARBA" id="ARBA00023125"/>
    </source>
</evidence>
<dbReference type="PANTHER" id="PTHR30055:SF238">
    <property type="entry name" value="MYCOFACTOCIN BIOSYNTHESIS TRANSCRIPTIONAL REGULATOR MFTR-RELATED"/>
    <property type="match status" value="1"/>
</dbReference>
<gene>
    <name evidence="6" type="ORF">ACFQ3N_11185</name>
</gene>
<protein>
    <submittedName>
        <fullName evidence="6">TetR/AcrR family transcriptional regulator</fullName>
    </submittedName>
</protein>